<evidence type="ECO:0000313" key="2">
    <source>
        <dbReference type="Proteomes" id="UP001165960"/>
    </source>
</evidence>
<dbReference type="Proteomes" id="UP001165960">
    <property type="component" value="Unassembled WGS sequence"/>
</dbReference>
<protein>
    <submittedName>
        <fullName evidence="1">Uncharacterized protein</fullName>
    </submittedName>
</protein>
<dbReference type="EMBL" id="QTSX02005734">
    <property type="protein sequence ID" value="KAJ9058241.1"/>
    <property type="molecule type" value="Genomic_DNA"/>
</dbReference>
<gene>
    <name evidence="1" type="ORF">DSO57_1014281</name>
</gene>
<name>A0ACC2S7H8_9FUNG</name>
<keyword evidence="2" id="KW-1185">Reference proteome</keyword>
<organism evidence="1 2">
    <name type="scientific">Entomophthora muscae</name>
    <dbReference type="NCBI Taxonomy" id="34485"/>
    <lineage>
        <taxon>Eukaryota</taxon>
        <taxon>Fungi</taxon>
        <taxon>Fungi incertae sedis</taxon>
        <taxon>Zoopagomycota</taxon>
        <taxon>Entomophthoromycotina</taxon>
        <taxon>Entomophthoromycetes</taxon>
        <taxon>Entomophthorales</taxon>
        <taxon>Entomophthoraceae</taxon>
        <taxon>Entomophthora</taxon>
    </lineage>
</organism>
<evidence type="ECO:0000313" key="1">
    <source>
        <dbReference type="EMBL" id="KAJ9058241.1"/>
    </source>
</evidence>
<sequence length="72" mass="7771">MPGSNEDNLKNRQAGTHYEPACLLTIVATKFPDLPTNVSPNTQGALDELSLDVSNDMNQSDGNVELWALSPN</sequence>
<proteinExistence type="predicted"/>
<reference evidence="1" key="1">
    <citation type="submission" date="2022-04" db="EMBL/GenBank/DDBJ databases">
        <title>Genome of the entomopathogenic fungus Entomophthora muscae.</title>
        <authorList>
            <person name="Elya C."/>
            <person name="Lovett B.R."/>
            <person name="Lee E."/>
            <person name="Macias A.M."/>
            <person name="Hajek A.E."/>
            <person name="De Bivort B.L."/>
            <person name="Kasson M.T."/>
            <person name="De Fine Licht H.H."/>
            <person name="Stajich J.E."/>
        </authorList>
    </citation>
    <scope>NUCLEOTIDE SEQUENCE</scope>
    <source>
        <strain evidence="1">Berkeley</strain>
    </source>
</reference>
<accession>A0ACC2S7H8</accession>
<comment type="caution">
    <text evidence="1">The sequence shown here is derived from an EMBL/GenBank/DDBJ whole genome shotgun (WGS) entry which is preliminary data.</text>
</comment>